<accession>A0A167KZ87</accession>
<gene>
    <name evidence="2" type="ORF">BBO_00247</name>
</gene>
<dbReference type="Proteomes" id="UP000076863">
    <property type="component" value="Unassembled WGS sequence"/>
</dbReference>
<dbReference type="EMBL" id="AZHA01000001">
    <property type="protein sequence ID" value="OAA52406.1"/>
    <property type="molecule type" value="Genomic_DNA"/>
</dbReference>
<comment type="caution">
    <text evidence="2">The sequence shown here is derived from an EMBL/GenBank/DDBJ whole genome shotgun (WGS) entry which is preliminary data.</text>
</comment>
<protein>
    <submittedName>
        <fullName evidence="2">Uncharacterized protein</fullName>
    </submittedName>
</protein>
<evidence type="ECO:0000256" key="1">
    <source>
        <dbReference type="SAM" id="MobiDB-lite"/>
    </source>
</evidence>
<organism evidence="2 3">
    <name type="scientific">Beauveria brongniartii RCEF 3172</name>
    <dbReference type="NCBI Taxonomy" id="1081107"/>
    <lineage>
        <taxon>Eukaryota</taxon>
        <taxon>Fungi</taxon>
        <taxon>Dikarya</taxon>
        <taxon>Ascomycota</taxon>
        <taxon>Pezizomycotina</taxon>
        <taxon>Sordariomycetes</taxon>
        <taxon>Hypocreomycetidae</taxon>
        <taxon>Hypocreales</taxon>
        <taxon>Cordycipitaceae</taxon>
        <taxon>Beauveria</taxon>
        <taxon>Beauveria brongniartii</taxon>
    </lineage>
</organism>
<keyword evidence="3" id="KW-1185">Reference proteome</keyword>
<feature type="compositionally biased region" description="Acidic residues" evidence="1">
    <location>
        <begin position="226"/>
        <end position="235"/>
    </location>
</feature>
<evidence type="ECO:0000313" key="2">
    <source>
        <dbReference type="EMBL" id="OAA52406.1"/>
    </source>
</evidence>
<dbReference type="AlphaFoldDB" id="A0A167KZ87"/>
<dbReference type="OrthoDB" id="5231339at2759"/>
<feature type="region of interest" description="Disordered" evidence="1">
    <location>
        <begin position="131"/>
        <end position="235"/>
    </location>
</feature>
<evidence type="ECO:0000313" key="3">
    <source>
        <dbReference type="Proteomes" id="UP000076863"/>
    </source>
</evidence>
<reference evidence="2 3" key="1">
    <citation type="journal article" date="2016" name="Genome Biol. Evol.">
        <title>Divergent and convergent evolution of fungal pathogenicity.</title>
        <authorList>
            <person name="Shang Y."/>
            <person name="Xiao G."/>
            <person name="Zheng P."/>
            <person name="Cen K."/>
            <person name="Zhan S."/>
            <person name="Wang C."/>
        </authorList>
    </citation>
    <scope>NUCLEOTIDE SEQUENCE [LARGE SCALE GENOMIC DNA]</scope>
    <source>
        <strain evidence="2 3">RCEF 3172</strain>
    </source>
</reference>
<name>A0A167KZ87_9HYPO</name>
<sequence>MASTTTDANTPKTGAVKRWDGNAERDLCLAMILGGTESDKFRTDWNTTHRVMNNLGYDFTKDAMTQRWSKTILKEFKSRHSDADLASPASPTKMTPTKRKKAAAAAAAAATTSDEAASDSGAVEETDIVAAAAAAATPPATPKGRKRAPAKPKATGPPKPRGRKPKSAATVKGEEEEDDEPTPAKAAVEKPATAKKGPVTNVKSEDAEEGKEDQPSPSKKAKVEPQEDTEMTDDV</sequence>
<proteinExistence type="predicted"/>
<feature type="region of interest" description="Disordered" evidence="1">
    <location>
        <begin position="79"/>
        <end position="106"/>
    </location>
</feature>